<protein>
    <recommendedName>
        <fullName evidence="3">WGR domain-containing protein</fullName>
    </recommendedName>
</protein>
<dbReference type="Proteomes" id="UP000535437">
    <property type="component" value="Unassembled WGS sequence"/>
</dbReference>
<evidence type="ECO:0008006" key="3">
    <source>
        <dbReference type="Google" id="ProtNLM"/>
    </source>
</evidence>
<organism evidence="1 2">
    <name type="scientific">Nesterenkonia xinjiangensis</name>
    <dbReference type="NCBI Taxonomy" id="225327"/>
    <lineage>
        <taxon>Bacteria</taxon>
        <taxon>Bacillati</taxon>
        <taxon>Actinomycetota</taxon>
        <taxon>Actinomycetes</taxon>
        <taxon>Micrococcales</taxon>
        <taxon>Micrococcaceae</taxon>
        <taxon>Nesterenkonia</taxon>
    </lineage>
</organism>
<proteinExistence type="predicted"/>
<accession>A0A7Z0GPB6</accession>
<sequence length="164" mass="17584">MISLFRPAEPSGWQYREAWFDEAAGEFVVHHGAVGVNGTLTAEKAQPEEAQMLLESFTAQCAADGYREVSEEETSELVVAVPLKGPEPSAAERRNADTVHATVLTTLAWRGLGALSDPEPAEFDGVSALVMSGRTLHRRKAGDAVRGAIRGTDVPASKVRIRIG</sequence>
<evidence type="ECO:0000313" key="2">
    <source>
        <dbReference type="Proteomes" id="UP000535437"/>
    </source>
</evidence>
<dbReference type="EMBL" id="JACCFY010000001">
    <property type="protein sequence ID" value="NYJ79632.1"/>
    <property type="molecule type" value="Genomic_DNA"/>
</dbReference>
<evidence type="ECO:0000313" key="1">
    <source>
        <dbReference type="EMBL" id="NYJ79632.1"/>
    </source>
</evidence>
<dbReference type="RefSeq" id="WP_179542819.1">
    <property type="nucleotide sequence ID" value="NZ_BAAALL010000007.1"/>
</dbReference>
<dbReference type="AlphaFoldDB" id="A0A7Z0GPB6"/>
<gene>
    <name evidence="1" type="ORF">HNR09_003043</name>
</gene>
<keyword evidence="2" id="KW-1185">Reference proteome</keyword>
<name>A0A7Z0GPB6_9MICC</name>
<reference evidence="1 2" key="1">
    <citation type="submission" date="2020-07" db="EMBL/GenBank/DDBJ databases">
        <title>Sequencing the genomes of 1000 actinobacteria strains.</title>
        <authorList>
            <person name="Klenk H.-P."/>
        </authorList>
    </citation>
    <scope>NUCLEOTIDE SEQUENCE [LARGE SCALE GENOMIC DNA]</scope>
    <source>
        <strain evidence="1 2">DSM 15475</strain>
    </source>
</reference>
<comment type="caution">
    <text evidence="1">The sequence shown here is derived from an EMBL/GenBank/DDBJ whole genome shotgun (WGS) entry which is preliminary data.</text>
</comment>